<dbReference type="AlphaFoldDB" id="A0A2N1JFC3"/>
<evidence type="ECO:0000313" key="14">
    <source>
        <dbReference type="Proteomes" id="UP000232875"/>
    </source>
</evidence>
<comment type="subcellular location">
    <subcellularLocation>
        <location evidence="1">Mitochondrion inner membrane</location>
        <topology evidence="1">Single-pass membrane protein</topology>
    </subcellularLocation>
</comment>
<evidence type="ECO:0000256" key="5">
    <source>
        <dbReference type="ARBA" id="ARBA00022692"/>
    </source>
</evidence>
<evidence type="ECO:0000256" key="7">
    <source>
        <dbReference type="ARBA" id="ARBA00022927"/>
    </source>
</evidence>
<protein>
    <recommendedName>
        <fullName evidence="3">Mitochondrial import inner membrane translocase subunit TIM54</fullName>
    </recommendedName>
</protein>
<dbReference type="GeneID" id="80900460"/>
<keyword evidence="10" id="KW-0496">Mitochondrion</keyword>
<accession>A0A2N1JFC3</accession>
<dbReference type="GO" id="GO:0015031">
    <property type="term" value="P:protein transport"/>
    <property type="evidence" value="ECO:0007669"/>
    <property type="project" value="UniProtKB-KW"/>
</dbReference>
<feature type="region of interest" description="Disordered" evidence="12">
    <location>
        <begin position="484"/>
        <end position="507"/>
    </location>
</feature>
<dbReference type="Proteomes" id="UP000232875">
    <property type="component" value="Unassembled WGS sequence"/>
</dbReference>
<proteinExistence type="inferred from homology"/>
<feature type="region of interest" description="Disordered" evidence="12">
    <location>
        <begin position="420"/>
        <end position="439"/>
    </location>
</feature>
<dbReference type="GO" id="GO:0005743">
    <property type="term" value="C:mitochondrial inner membrane"/>
    <property type="evidence" value="ECO:0007669"/>
    <property type="project" value="UniProtKB-SubCell"/>
</dbReference>
<evidence type="ECO:0000256" key="11">
    <source>
        <dbReference type="ARBA" id="ARBA00023136"/>
    </source>
</evidence>
<organism evidence="13 14">
    <name type="scientific">Malassezia vespertilionis</name>
    <dbReference type="NCBI Taxonomy" id="2020962"/>
    <lineage>
        <taxon>Eukaryota</taxon>
        <taxon>Fungi</taxon>
        <taxon>Dikarya</taxon>
        <taxon>Basidiomycota</taxon>
        <taxon>Ustilaginomycotina</taxon>
        <taxon>Malasseziomycetes</taxon>
        <taxon>Malasseziales</taxon>
        <taxon>Malasseziaceae</taxon>
        <taxon>Malassezia</taxon>
    </lineage>
</organism>
<comment type="similarity">
    <text evidence="2">Belongs to the TIM54 family.</text>
</comment>
<keyword evidence="4" id="KW-0813">Transport</keyword>
<dbReference type="OrthoDB" id="5598305at2759"/>
<evidence type="ECO:0000256" key="8">
    <source>
        <dbReference type="ARBA" id="ARBA00022989"/>
    </source>
</evidence>
<keyword evidence="6" id="KW-0999">Mitochondrion inner membrane</keyword>
<evidence type="ECO:0000256" key="3">
    <source>
        <dbReference type="ARBA" id="ARBA00020796"/>
    </source>
</evidence>
<evidence type="ECO:0000256" key="9">
    <source>
        <dbReference type="ARBA" id="ARBA00023010"/>
    </source>
</evidence>
<keyword evidence="9" id="KW-0811">Translocation</keyword>
<sequence>MSEVKEASGATPPRPRQIPAALRPLHWMGIPQGVLTWQPKLPSRNWTIFWTCLGSFTFLYYYDRKECRRIRAEYVERVRGLSEEVMQPSELPRRVQVYTAKYPGDDDYEAGVQYFKRYVKPVLVGAAVDYEIVSGTRLGGLARDLRDRIHSRRRNLAGVQPWDNKLGAAALPFSLTPAQALQRELDGAVVLIGRPALKEWAWALKEGWGTFIPAEPIDRDQQLAELLSEDNAFDEIFKEDVDNADAEVPLEKPAAPSQGFMLPSKVAFQGAKRSLPMGVPDAATSQSPVPEGTTPAPAPELPPMLPMPAQPPICFVDFTDLVGFRNIPRTMVNFFNRRKEVRNGGEAGLAIVLGNKNDAREFDVRPRGTVPSEPLQGGDLDWGVEEEAFYRPKFHRTLEIIAKERERYYNVLREELSASRELARGEREPTRSEKYERPRGEVELRQDRFQHERDWRNTEMGYEIAKTGVGVAWDDQWRGSLRVLRPRGPDESVPRKKYPDAPAEEQR</sequence>
<keyword evidence="14" id="KW-1185">Reference proteome</keyword>
<dbReference type="RefSeq" id="XP_056061783.1">
    <property type="nucleotide sequence ID" value="XM_056205808.1"/>
</dbReference>
<evidence type="ECO:0000256" key="4">
    <source>
        <dbReference type="ARBA" id="ARBA00022448"/>
    </source>
</evidence>
<dbReference type="STRING" id="2020962.A0A2N1JFC3"/>
<name>A0A2N1JFC3_9BASI</name>
<keyword evidence="8" id="KW-1133">Transmembrane helix</keyword>
<feature type="compositionally biased region" description="Basic and acidic residues" evidence="12">
    <location>
        <begin position="487"/>
        <end position="507"/>
    </location>
</feature>
<evidence type="ECO:0000256" key="1">
    <source>
        <dbReference type="ARBA" id="ARBA00004434"/>
    </source>
</evidence>
<keyword evidence="11" id="KW-0472">Membrane</keyword>
<feature type="region of interest" description="Disordered" evidence="12">
    <location>
        <begin position="277"/>
        <end position="297"/>
    </location>
</feature>
<evidence type="ECO:0000256" key="2">
    <source>
        <dbReference type="ARBA" id="ARBA00006355"/>
    </source>
</evidence>
<keyword evidence="7" id="KW-0653">Protein transport</keyword>
<keyword evidence="5" id="KW-0812">Transmembrane</keyword>
<dbReference type="Pfam" id="PF11711">
    <property type="entry name" value="Tim54"/>
    <property type="match status" value="1"/>
</dbReference>
<dbReference type="EMBL" id="KZ454988">
    <property type="protein sequence ID" value="PKI85248.1"/>
    <property type="molecule type" value="Genomic_DNA"/>
</dbReference>
<dbReference type="InterPro" id="IPR021056">
    <property type="entry name" value="Mt_import_IM_translocase_Tim54"/>
</dbReference>
<evidence type="ECO:0000256" key="12">
    <source>
        <dbReference type="SAM" id="MobiDB-lite"/>
    </source>
</evidence>
<evidence type="ECO:0000256" key="6">
    <source>
        <dbReference type="ARBA" id="ARBA00022792"/>
    </source>
</evidence>
<evidence type="ECO:0000313" key="13">
    <source>
        <dbReference type="EMBL" id="PKI85248.1"/>
    </source>
</evidence>
<evidence type="ECO:0000256" key="10">
    <source>
        <dbReference type="ARBA" id="ARBA00023128"/>
    </source>
</evidence>
<reference evidence="13 14" key="1">
    <citation type="submission" date="2017-10" db="EMBL/GenBank/DDBJ databases">
        <title>A novel species of cold-tolerant Malassezia isolated from bats.</title>
        <authorList>
            <person name="Lorch J.M."/>
            <person name="Palmer J.M."/>
            <person name="Vanderwolf K.J."/>
            <person name="Schmidt K.Z."/>
            <person name="Verant M.L."/>
            <person name="Weller T.J."/>
            <person name="Blehert D.S."/>
        </authorList>
    </citation>
    <scope>NUCLEOTIDE SEQUENCE [LARGE SCALE GENOMIC DNA]</scope>
    <source>
        <strain evidence="13 14">NWHC:44797-103</strain>
    </source>
</reference>
<gene>
    <name evidence="13" type="primary">TIM54</name>
    <name evidence="13" type="ORF">MVES_000898</name>
</gene>